<reference evidence="1" key="1">
    <citation type="submission" date="2022-02" db="EMBL/GenBank/DDBJ databases">
        <title>Plant Genome Project.</title>
        <authorList>
            <person name="Zhang R.-G."/>
        </authorList>
    </citation>
    <scope>NUCLEOTIDE SEQUENCE</scope>
    <source>
        <strain evidence="1">AT1</strain>
    </source>
</reference>
<comment type="caution">
    <text evidence="1">The sequence shown here is derived from an EMBL/GenBank/DDBJ whole genome shotgun (WGS) entry which is preliminary data.</text>
</comment>
<gene>
    <name evidence="1" type="ORF">RHMOL_Rhmol13G0112300</name>
</gene>
<sequence>MTEKLPRKESATIAPRIGNMVVQPLTTFQIWAASMLFTLNSPIMNTIKLYIHPPEACVNPATVAARNKQTHHILHGSNEETRRANCFNSVKAPFVSI</sequence>
<proteinExistence type="predicted"/>
<evidence type="ECO:0000313" key="1">
    <source>
        <dbReference type="EMBL" id="KAI8523960.1"/>
    </source>
</evidence>
<keyword evidence="2" id="KW-1185">Reference proteome</keyword>
<dbReference type="EMBL" id="CM046400">
    <property type="protein sequence ID" value="KAI8523960.1"/>
    <property type="molecule type" value="Genomic_DNA"/>
</dbReference>
<dbReference type="Proteomes" id="UP001062846">
    <property type="component" value="Chromosome 13"/>
</dbReference>
<accession>A0ACC0L5G7</accession>
<protein>
    <submittedName>
        <fullName evidence="1">Uncharacterized protein</fullName>
    </submittedName>
</protein>
<name>A0ACC0L5G7_RHOML</name>
<organism evidence="1 2">
    <name type="scientific">Rhododendron molle</name>
    <name type="common">Chinese azalea</name>
    <name type="synonym">Azalea mollis</name>
    <dbReference type="NCBI Taxonomy" id="49168"/>
    <lineage>
        <taxon>Eukaryota</taxon>
        <taxon>Viridiplantae</taxon>
        <taxon>Streptophyta</taxon>
        <taxon>Embryophyta</taxon>
        <taxon>Tracheophyta</taxon>
        <taxon>Spermatophyta</taxon>
        <taxon>Magnoliopsida</taxon>
        <taxon>eudicotyledons</taxon>
        <taxon>Gunneridae</taxon>
        <taxon>Pentapetalae</taxon>
        <taxon>asterids</taxon>
        <taxon>Ericales</taxon>
        <taxon>Ericaceae</taxon>
        <taxon>Ericoideae</taxon>
        <taxon>Rhodoreae</taxon>
        <taxon>Rhododendron</taxon>
    </lineage>
</organism>
<evidence type="ECO:0000313" key="2">
    <source>
        <dbReference type="Proteomes" id="UP001062846"/>
    </source>
</evidence>